<evidence type="ECO:0000313" key="4">
    <source>
        <dbReference type="EMBL" id="SPQ18703.1"/>
    </source>
</evidence>
<gene>
    <name evidence="4" type="ORF">TT172_LOCUS1122</name>
</gene>
<dbReference type="Gene3D" id="1.20.1280.50">
    <property type="match status" value="1"/>
</dbReference>
<evidence type="ECO:0000313" key="5">
    <source>
        <dbReference type="Proteomes" id="UP000289323"/>
    </source>
</evidence>
<feature type="region of interest" description="Disordered" evidence="1">
    <location>
        <begin position="416"/>
        <end position="449"/>
    </location>
</feature>
<organism evidence="4 5">
    <name type="scientific">Thermothielavioides terrestris</name>
    <dbReference type="NCBI Taxonomy" id="2587410"/>
    <lineage>
        <taxon>Eukaryota</taxon>
        <taxon>Fungi</taxon>
        <taxon>Dikarya</taxon>
        <taxon>Ascomycota</taxon>
        <taxon>Pezizomycotina</taxon>
        <taxon>Sordariomycetes</taxon>
        <taxon>Sordariomycetidae</taxon>
        <taxon>Sordariales</taxon>
        <taxon>Chaetomiaceae</taxon>
        <taxon>Thermothielavioides</taxon>
    </lineage>
</organism>
<feature type="domain" description="JmjC" evidence="3">
    <location>
        <begin position="216"/>
        <end position="370"/>
    </location>
</feature>
<dbReference type="Gene3D" id="2.60.120.650">
    <property type="entry name" value="Cupin"/>
    <property type="match status" value="1"/>
</dbReference>
<dbReference type="GO" id="GO:0000987">
    <property type="term" value="F:cis-regulatory region sequence-specific DNA binding"/>
    <property type="evidence" value="ECO:0007669"/>
    <property type="project" value="TreeGrafter"/>
</dbReference>
<dbReference type="PANTHER" id="PTHR12480:SF21">
    <property type="entry name" value="JMJC DOMAIN-CONTAINING PROTEIN 8"/>
    <property type="match status" value="1"/>
</dbReference>
<evidence type="ECO:0000259" key="3">
    <source>
        <dbReference type="PROSITE" id="PS51184"/>
    </source>
</evidence>
<dbReference type="Pfam" id="PF12937">
    <property type="entry name" value="F-box-like"/>
    <property type="match status" value="1"/>
</dbReference>
<dbReference type="PROSITE" id="PS50181">
    <property type="entry name" value="FBOX"/>
    <property type="match status" value="1"/>
</dbReference>
<dbReference type="GO" id="GO:0005634">
    <property type="term" value="C:nucleus"/>
    <property type="evidence" value="ECO:0007669"/>
    <property type="project" value="TreeGrafter"/>
</dbReference>
<dbReference type="AlphaFoldDB" id="A0A3S5CVT9"/>
<sequence>MLLPLHHVRNRAGEEGEDGTVKDMDSSVDSSIPPHPLGIKPLGNKYFAGGNDARKSLGVLQLLPDEVLMQLLEYLDVTSLGLLSATCKFLFACCTADDIWKSIFLAHISPRQFAQNIPAANEITRLPNLSYEEFAAHWSKKPFILTECIQSWPVTKSWNLERLLSQYAEVVFRAEAVDWSFATYYQYLRNNRDESPLYLFDRKFVEKMSLKVGKGEGAAYWNPDCFGPDLFELLGAERPAHRWLIIGPERSGSTFHKDPNATSAWNAVIQGAKYWIMFPPSASVPGVFVSRDSSEVTSPLSIAEWLLAFHAEARKLPECREGVCRAGEILHVPSGWWHLVVNLEDGIALTQNFVPESHLGGVLSFLRDKAGQVSGFDKSVRDPYGLFVNRLREACPGVLEQGLRQLAEKKRRWDAVVGEEDSSEAQPQRKSAGFSFGFGFGDEDEEEIP</sequence>
<evidence type="ECO:0000256" key="1">
    <source>
        <dbReference type="SAM" id="MobiDB-lite"/>
    </source>
</evidence>
<reference evidence="4 5" key="1">
    <citation type="submission" date="2018-04" db="EMBL/GenBank/DDBJ databases">
        <authorList>
            <person name="Huttner S."/>
            <person name="Dainat J."/>
        </authorList>
    </citation>
    <scope>NUCLEOTIDE SEQUENCE [LARGE SCALE GENOMIC DNA]</scope>
</reference>
<dbReference type="InterPro" id="IPR036047">
    <property type="entry name" value="F-box-like_dom_sf"/>
</dbReference>
<dbReference type="InterPro" id="IPR050910">
    <property type="entry name" value="JMJD6_ArgDemeth/LysHydrox"/>
</dbReference>
<dbReference type="PROSITE" id="PS51184">
    <property type="entry name" value="JMJC"/>
    <property type="match status" value="1"/>
</dbReference>
<protein>
    <submittedName>
        <fullName evidence="4">2675b249-bcda-476a-b78f-a9dc550f3baa</fullName>
    </submittedName>
</protein>
<dbReference type="PANTHER" id="PTHR12480">
    <property type="entry name" value="ARGININE DEMETHYLASE AND LYSYL-HYDROXYLASE JMJD"/>
    <property type="match status" value="1"/>
</dbReference>
<proteinExistence type="predicted"/>
<feature type="domain" description="F-box" evidence="2">
    <location>
        <begin position="57"/>
        <end position="103"/>
    </location>
</feature>
<dbReference type="Pfam" id="PF13621">
    <property type="entry name" value="Cupin_8"/>
    <property type="match status" value="1"/>
</dbReference>
<dbReference type="InterPro" id="IPR003347">
    <property type="entry name" value="JmjC_dom"/>
</dbReference>
<dbReference type="SUPFAM" id="SSF51197">
    <property type="entry name" value="Clavaminate synthase-like"/>
    <property type="match status" value="1"/>
</dbReference>
<dbReference type="InterPro" id="IPR041667">
    <property type="entry name" value="Cupin_8"/>
</dbReference>
<evidence type="ECO:0000259" key="2">
    <source>
        <dbReference type="PROSITE" id="PS50181"/>
    </source>
</evidence>
<name>A0A3S5CVT9_9PEZI</name>
<dbReference type="CDD" id="cd22117">
    <property type="entry name" value="F-box_FBXL4"/>
    <property type="match status" value="1"/>
</dbReference>
<dbReference type="EMBL" id="OUUZ01000001">
    <property type="protein sequence ID" value="SPQ18703.1"/>
    <property type="molecule type" value="Genomic_DNA"/>
</dbReference>
<dbReference type="Proteomes" id="UP000289323">
    <property type="component" value="Unassembled WGS sequence"/>
</dbReference>
<dbReference type="SMART" id="SM00256">
    <property type="entry name" value="FBOX"/>
    <property type="match status" value="1"/>
</dbReference>
<accession>A0A3S5CVT9</accession>
<dbReference type="SMART" id="SM00558">
    <property type="entry name" value="JmjC"/>
    <property type="match status" value="1"/>
</dbReference>
<dbReference type="InterPro" id="IPR001810">
    <property type="entry name" value="F-box_dom"/>
</dbReference>
<dbReference type="SUPFAM" id="SSF81383">
    <property type="entry name" value="F-box domain"/>
    <property type="match status" value="1"/>
</dbReference>